<protein>
    <submittedName>
        <fullName evidence="2">Uncharacterized protein</fullName>
    </submittedName>
</protein>
<feature type="transmembrane region" description="Helical" evidence="1">
    <location>
        <begin position="62"/>
        <end position="84"/>
    </location>
</feature>
<name>W7CBH3_9LIST</name>
<reference evidence="2 3" key="1">
    <citation type="submission" date="2012-12" db="EMBL/GenBank/DDBJ databases">
        <title>Novel taxa of Listeriaceae from agricultural environments in the United States.</title>
        <authorList>
            <person name="den Bakker H.C."/>
            <person name="Allred A."/>
            <person name="Warchocki S."/>
            <person name="Wright E.M."/>
            <person name="Burrell A."/>
            <person name="Nightingale K.K."/>
            <person name="Kephart D."/>
            <person name="Wiedmann M."/>
        </authorList>
    </citation>
    <scope>NUCLEOTIDE SEQUENCE [LARGE SCALE GENOMIC DNA]</scope>
    <source>
        <strain evidence="2 3">FSL F6-1037</strain>
    </source>
</reference>
<evidence type="ECO:0000313" key="2">
    <source>
        <dbReference type="EMBL" id="EUJ34525.1"/>
    </source>
</evidence>
<dbReference type="STRING" id="1265861.BCAMP_12180"/>
<comment type="caution">
    <text evidence="2">The sequence shown here is derived from an EMBL/GenBank/DDBJ whole genome shotgun (WGS) entry which is preliminary data.</text>
</comment>
<gene>
    <name evidence="2" type="ORF">BCAMP_12180</name>
</gene>
<dbReference type="AlphaFoldDB" id="W7CBH3"/>
<sequence>MTSPFTYFWFLLIGIYLLALVLTVLHLRFLKQRFLFLIPTLFVMTSVSFLLVAIFQRNFNNFLYGQIGSMFFGGALFSILLIMITRNLFTNEKKIGLHGLYQHCLV</sequence>
<keyword evidence="1" id="KW-0472">Membrane</keyword>
<feature type="transmembrane region" description="Helical" evidence="1">
    <location>
        <begin position="34"/>
        <end position="56"/>
    </location>
</feature>
<organism evidence="2 3">
    <name type="scientific">Brochothrix campestris FSL F6-1037</name>
    <dbReference type="NCBI Taxonomy" id="1265861"/>
    <lineage>
        <taxon>Bacteria</taxon>
        <taxon>Bacillati</taxon>
        <taxon>Bacillota</taxon>
        <taxon>Bacilli</taxon>
        <taxon>Bacillales</taxon>
        <taxon>Listeriaceae</taxon>
        <taxon>Brochothrix</taxon>
    </lineage>
</organism>
<keyword evidence="3" id="KW-1185">Reference proteome</keyword>
<evidence type="ECO:0000256" key="1">
    <source>
        <dbReference type="SAM" id="Phobius"/>
    </source>
</evidence>
<keyword evidence="1" id="KW-1133">Transmembrane helix</keyword>
<accession>W7CBH3</accession>
<proteinExistence type="predicted"/>
<dbReference type="RefSeq" id="WP_035315688.1">
    <property type="nucleotide sequence ID" value="NZ_AODH01000068.1"/>
</dbReference>
<evidence type="ECO:0000313" key="3">
    <source>
        <dbReference type="Proteomes" id="UP000019243"/>
    </source>
</evidence>
<dbReference type="EMBL" id="AODH01000068">
    <property type="protein sequence ID" value="EUJ34525.1"/>
    <property type="molecule type" value="Genomic_DNA"/>
</dbReference>
<feature type="transmembrane region" description="Helical" evidence="1">
    <location>
        <begin position="6"/>
        <end position="27"/>
    </location>
</feature>
<dbReference type="Proteomes" id="UP000019243">
    <property type="component" value="Unassembled WGS sequence"/>
</dbReference>
<keyword evidence="1" id="KW-0812">Transmembrane</keyword>